<feature type="compositionally biased region" description="Acidic residues" evidence="1">
    <location>
        <begin position="959"/>
        <end position="984"/>
    </location>
</feature>
<feature type="compositionally biased region" description="Low complexity" evidence="1">
    <location>
        <begin position="2397"/>
        <end position="2411"/>
    </location>
</feature>
<feature type="region of interest" description="Disordered" evidence="1">
    <location>
        <begin position="339"/>
        <end position="467"/>
    </location>
</feature>
<feature type="region of interest" description="Disordered" evidence="1">
    <location>
        <begin position="1542"/>
        <end position="1579"/>
    </location>
</feature>
<feature type="region of interest" description="Disordered" evidence="1">
    <location>
        <begin position="1709"/>
        <end position="1733"/>
    </location>
</feature>
<feature type="region of interest" description="Disordered" evidence="1">
    <location>
        <begin position="617"/>
        <end position="664"/>
    </location>
</feature>
<feature type="compositionally biased region" description="Acidic residues" evidence="1">
    <location>
        <begin position="403"/>
        <end position="412"/>
    </location>
</feature>
<evidence type="ECO:0000313" key="2">
    <source>
        <dbReference type="EMBL" id="BDT63282.1"/>
    </source>
</evidence>
<sequence length="3773" mass="434087">MNNMGTKVKVNHGYSIDLGPVKSSKRGFHVPQKLQSDLEKRARRNRNYAFPECISIKKEKDATKGLEVLYNYKDNDGNECLKGKKFADLKSLELKPEFTPESNTCIKIDKELCLLYNGTFFWEFDLLKNKCENIKSRCSNSETWEKGIFDNFCYLARQLNLRLKTICDMHSSIIEEVCFSELEQEYENFFNRYDTNLKLFPETPEKNISFNGSYPANCEVQNFGPVDCNDYNQENMKEQYGNQYFGYYFLTKRNLEGLKIGFYIKGRTYNNYLLSLHYFNRCYNQINQAINICANDKSLYFKLDVDGTTNVMLPFNSKSGGNIYFPVFLITKEYDDGGELKNTSDSGEKEMGENGTENVATRPSPSSSSSSSEIEKIDGDEVEHREEGDNDGDFNENVPITNYDDDNDDDDNNSVVGSGGDGGNGGDGGDIVDGDDNDDKNENSEVAEGFTFPDGDLERKEEEEERVNGITVGVGEKDYDISEEIQKTNRHALLLYPNSTYTNLGIYSRKNFSQLLKRIDLIKKTRCLENKYSDTRWDLELFYKFKQYLGKEFILQKPIVDYELICCYLAFISTNKENNICLYREGTNEAKGYEIFHKELSKREKLLETYTKVEEKVEIQQENKKRNNSTKSKTTNRRQRERGGEEGEGEEERQHQQELEVEGGDIEVNEEVEQIVRGGHGDNGGEDRLGEVYAAAKEKINILSHLVEQLKTESKSINPSFDSNIASLSFVNLILANRFCVLYNIVKNPKRFLNLMENRGYIFTGNLSSSFDQKQRNDKYLEYCEELKTFCERNINKNNNNNFTMKKVCGLCMNTFEKQLYQKQKKISVIDEFEFDLYDHPLAYCHRSKYYSNDLFAQMANMFPSLKFCYEEKSANITRNYFCVPFNLSMLLQLTADKNWYMKIFECKEHPEEYQLLTLEYNNSIKNLVKGFNYNIFYNDMIMLSDVSLYIGFTKRVEEEEDDYEEEDEDDEDEDDNEEEEEGGGNEAGKTEENNGGFNRDEIKWVFKKAGKCKVPPTTESNYIEGHYETKPLKFKTHKDLRDIAEAKLNGKVITKLIDGLKWYSLQEVPKIAFRYETLISIHKDESDNYGGYYFEDKYFQIMCAILFEEKLLSPLSLNQMIVNVGGYYDSTEKYFEAVGDFKAIGFNNNERVPKLLTIAKSMDISLEYHRIYNDVDNLEYIEEMGESRRWYSLLPKNFENVNVTLSDDEKRSIKEKKFLMEELDKFYLKMQKQFHPLIFNEIDWQEQIFFLCEKAANTDIFGFLTLSGTIVIKYLRLRGIFKKLKDKPEEGFAKSSLFQNLYDKFKNFKSKDENALREFYDNDSFLGKNISGRRKEKSNASTSSSPSTSSSKRAAAASSSDSAPRSEKRMEYQFSCFINFSIYWNWAFNYVKMEHLATLVALKKILEQNFNSLLQVWDFVIKYSDVDIFSEEKADNDLEALINVFKAKVFGFIYCSKERAVAFKRSLDVDSFSHPKINSDWIRFVRNHTSMIFGAQIAKRKFLHLLFIKLCVEYYQKYNARDCSLHLSSVIMNEITPSSVFKINDDDDDDGGKDRNGEKDEEDDYEEDPNNTFKKNDNTLWNNEDSECRIIDKVVNRIENLAKRLKITPKFDCNNFLQKLREDMLKHDKRKKERAVEKEVDRQEFNNRQRQLRGVDGSIHYYKSPPKFFKMPITKEIKEKMEIVMWNEFIEDLMKFILAQIECSSSGGNNNNDINTETSSSSSSSSSSSFPSSFNKDISIFKILNKWNDLYDNVENGEGENDDNVDCIFNFTLPTPSSEMTIVDNYISNELRKAKEITSPLAPPPPAAAMVTTAQEAAALETFKNNYHININDGGGDEKKLYVGADDITKINGGEEEEEEEEYSKIYRVRELFIEKEKSAIESLSSGDTNATSSQFLLKTSRGEGGGGSGSSCNIKVDENFGNGLMSDKFINMYGRRTNVDNGTDKTVSVYAVFDDDEEQSAFLVPSFYLSTLGPIEIVEYFKAITFFDIRYIIDFLNQKFVTVLGQDIFTSPSQIGFGTLRETKNIDAKSVISANERNRRYPSLKCSVFDTNKKFVSYDLNEENVNRRIPDCNDIKERKHLHGVYNSVVKNLQSLSWRLEMKSKTVYLYRSDDNNNKKGVGKIGGGGGVVTKHSGNYQEKTLVLENSHNVFKRYPNYLQPGVGAKKISRIRCEIGGYGLESNNVAAYNSNNSINSHFGSVEVNQNYLKGEFFYTEKINFHRLDILAQPMDKFKIMNEIVNTVSWQDTLSRKKLEIEEARKKIYDIGKNHGLDSDVEDDGVDGDSDDNYSVNEEFYDDFGNLMKDSEEDEEEEGGVVRSWYEKKKLKEKRKQQRKKSSPANKILLQYFYHTHKEQFLEGLARDKKKILSLLEEGEYGEEEKEEENETADDAAADGVATDAAGENNNNNNKNDIECRRKKQQQRQRRQRRLRHQLYENTKYEFDIGIRTYKKVSNYTFSRTLAKLFNHHHSKQIAGPKKKLFITKNPEFTSTGGSTLISHRPNVVEADGTFLICGHENELFFNISHVISNEISVEKLVLIHEISTNFDEILAILYSLLNANSVLQGLSVFVFLFSNNKISKGEMDEEELMRTIYFVIKELAEDVDRSNGGDLSPSSIIIKRAFKLIEKNVMYLWILRHLMVFIGYGNTLSSMDNEFMHHLMYTINQAAHNMLEKTITLLVGIKGNEGKSNFMTLAKRALFGYAFSNCNLGVFDTKSLSSSSASPNLGFLKKTIGAIVDEASTVKESGHDMMSHFTNYLMENVLDGNNNNNNNNNSNNNNNRRLLLALRSNENGGRGGKSKKRIRKELNSFEFSSKLLCSSRSVSWNENNSHFLNVPPTELIKYHYFTQSSILCNTNKILQAWHTKPFSPIIESRRDKIKKQSVELPPHIQDTVTFSNNILYSNGEKLESFIDKETYLGIIKIDDDRRRKKSKAAAAAAAAATAKETIARRDSTGHSTEDGEDESDDDDAGDSEDQLEAGAVAAKNNSSKCNKDGGGGGNSSSSNNSQIERRWYEFHEKSIERGGILDFVVGRPRNGRKKKDYFAHRSFTNEHFGDGFYEIVDCDNRDNSNYELIRIMIFSSDKASSATKIDFSLSNNRKRFHSEETEEEEEVTTSRALKRFRKIEEERNIINNVDDEGIKLKLKGKGKGKGRRYHRSLKRKLKEKDDDESDVSSDDDNGDNDDVVVSSNRKKMKYNNNNNTPPRRHFVKESEINPPILLTSNRCPATLSYNFCGGGGGSVYRNISETPDGGGSGVFNKKTGIYDGSKNESSWKSNKERTRFIKPDLLKTVSTPGQEMVTRNIYQSPSMLKAKCQLFLLANSFDVDFPVDDAMLKRLLVFRLNTVNESSARTNKFLEFVEDLGDFLQFLNHWRRGGEQDLEEMKEKLNGELSSLIVTLSANNNDDDASSSRKKSPYGYFLSKIAQFISENKIFPRLQLNEKNICKSLNSFFSIYSILMFKRCDKELPMFKQAIQMKSLRTCIDGNFSTFNVDVQKIMSTFAFFPLYKNKFGFPRNCQRLKVIDKTILNKLYIEGEYYEEKEFHEAYIIPFDMEVMDLRRGGNITTRSVPQLIKETLEQIGTPHFYDLQCICNHIHMIIDYVCYCSDEIRCALSALREEEYEGGKEIPASVISFMQTSHKISMPLCIYEKMMQDIQNDNLFSIYEPPFKYNKKKERQDDSAVTAAAAAEGEDNSSDCDDEGDDSDDDSSSDDEDYDESGKKNIEVYPLMISRKIIPLSLNNEKYHKNLIKCVFKAFKIFRLDLCCDICKESAFNL</sequence>
<reference evidence="2" key="1">
    <citation type="submission" date="2022-10" db="EMBL/GenBank/DDBJ databases">
        <title>Genome sequences of endogenous nimaviruses in decapod crustaceans.</title>
        <authorList>
            <person name="Kawato S."/>
            <person name="Nozaki R."/>
            <person name="Kondo H."/>
            <person name="Hirono I."/>
        </authorList>
    </citation>
    <scope>NUCLEOTIDE SEQUENCE</scope>
    <source>
        <strain evidence="2">TUMSAT20210906</strain>
    </source>
</reference>
<feature type="compositionally biased region" description="Acidic residues" evidence="1">
    <location>
        <begin position="3687"/>
        <end position="3714"/>
    </location>
</feature>
<feature type="compositionally biased region" description="Basic and acidic residues" evidence="1">
    <location>
        <begin position="373"/>
        <end position="387"/>
    </location>
</feature>
<feature type="region of interest" description="Disordered" evidence="1">
    <location>
        <begin position="2397"/>
        <end position="2433"/>
    </location>
</feature>
<protein>
    <submittedName>
        <fullName evidence="2">Wsv343-like protein</fullName>
    </submittedName>
</protein>
<feature type="region of interest" description="Disordered" evidence="1">
    <location>
        <begin position="2940"/>
        <end position="3005"/>
    </location>
</feature>
<feature type="compositionally biased region" description="Low complexity" evidence="1">
    <location>
        <begin position="363"/>
        <end position="372"/>
    </location>
</feature>
<feature type="region of interest" description="Disordered" evidence="1">
    <location>
        <begin position="1331"/>
        <end position="1363"/>
    </location>
</feature>
<feature type="region of interest" description="Disordered" evidence="1">
    <location>
        <begin position="3672"/>
        <end position="3716"/>
    </location>
</feature>
<feature type="compositionally biased region" description="Acidic residues" evidence="1">
    <location>
        <begin position="430"/>
        <end position="439"/>
    </location>
</feature>
<evidence type="ECO:0000256" key="1">
    <source>
        <dbReference type="SAM" id="MobiDB-lite"/>
    </source>
</evidence>
<feature type="compositionally biased region" description="Basic residues" evidence="1">
    <location>
        <begin position="2417"/>
        <end position="2433"/>
    </location>
</feature>
<feature type="compositionally biased region" description="Basic and acidic residues" evidence="1">
    <location>
        <begin position="989"/>
        <end position="998"/>
    </location>
</feature>
<dbReference type="PANTHER" id="PTHR42264">
    <property type="entry name" value="EPHRIN_REC_LIKE DOMAIN-CONTAINING PROTEIN"/>
    <property type="match status" value="1"/>
</dbReference>
<feature type="region of interest" description="Disordered" evidence="1">
    <location>
        <begin position="3144"/>
        <end position="3207"/>
    </location>
</feature>
<name>A0A9C7BX49_9VIRU</name>
<feature type="compositionally biased region" description="Basic residues" evidence="1">
    <location>
        <begin position="3144"/>
        <end position="3162"/>
    </location>
</feature>
<proteinExistence type="predicted"/>
<organism evidence="2">
    <name type="scientific">Armadillidium vulgare clopovirus</name>
    <dbReference type="NCBI Taxonomy" id="2984284"/>
    <lineage>
        <taxon>Viruses</taxon>
        <taxon>Viruses incertae sedis</taxon>
        <taxon>Naldaviricetes</taxon>
        <taxon>Nimaviridae</taxon>
    </lineage>
</organism>
<feature type="compositionally biased region" description="Acidic residues" evidence="1">
    <location>
        <begin position="2959"/>
        <end position="2976"/>
    </location>
</feature>
<feature type="compositionally biased region" description="Acidic residues" evidence="1">
    <location>
        <begin position="3166"/>
        <end position="3183"/>
    </location>
</feature>
<accession>A0A9C7BX49</accession>
<dbReference type="EMBL" id="LC738883">
    <property type="protein sequence ID" value="BDT63282.1"/>
    <property type="molecule type" value="Genomic_DNA"/>
</dbReference>
<feature type="compositionally biased region" description="Low complexity" evidence="1">
    <location>
        <begin position="1340"/>
        <end position="1363"/>
    </location>
</feature>
<feature type="region of interest" description="Disordered" evidence="1">
    <location>
        <begin position="959"/>
        <end position="998"/>
    </location>
</feature>
<feature type="compositionally biased region" description="Acidic residues" evidence="1">
    <location>
        <begin position="1560"/>
        <end position="1570"/>
    </location>
</feature>
<feature type="compositionally biased region" description="Gly residues" evidence="1">
    <location>
        <begin position="417"/>
        <end position="429"/>
    </location>
</feature>
<feature type="compositionally biased region" description="Basic and acidic residues" evidence="1">
    <location>
        <begin position="2946"/>
        <end position="2958"/>
    </location>
</feature>